<dbReference type="PROSITE" id="PS50202">
    <property type="entry name" value="MSP"/>
    <property type="match status" value="1"/>
</dbReference>
<comment type="function">
    <text evidence="1">Central component in molecular interactions underlying sperm crawling. Forms an extensive filament system that extends from sperm villipoda, along the leading edge of the pseudopod.</text>
</comment>
<name>A0A0B2VNQ2_TOXCA</name>
<dbReference type="EMBL" id="JPKZ01000852">
    <property type="protein sequence ID" value="KHN85146.1"/>
    <property type="molecule type" value="Genomic_DNA"/>
</dbReference>
<dbReference type="Pfam" id="PF00635">
    <property type="entry name" value="Motile_Sperm"/>
    <property type="match status" value="1"/>
</dbReference>
<dbReference type="STRING" id="6265.A0A0B2VNQ2"/>
<feature type="domain" description="MSP" evidence="3">
    <location>
        <begin position="35"/>
        <end position="150"/>
    </location>
</feature>
<organism evidence="4 5">
    <name type="scientific">Toxocara canis</name>
    <name type="common">Canine roundworm</name>
    <dbReference type="NCBI Taxonomy" id="6265"/>
    <lineage>
        <taxon>Eukaryota</taxon>
        <taxon>Metazoa</taxon>
        <taxon>Ecdysozoa</taxon>
        <taxon>Nematoda</taxon>
        <taxon>Chromadorea</taxon>
        <taxon>Rhabditida</taxon>
        <taxon>Spirurina</taxon>
        <taxon>Ascaridomorpha</taxon>
        <taxon>Ascaridoidea</taxon>
        <taxon>Toxocaridae</taxon>
        <taxon>Toxocara</taxon>
    </lineage>
</organism>
<dbReference type="PANTHER" id="PTHR21513">
    <property type="entry name" value="MAJOR SPERM PROTEIN"/>
    <property type="match status" value="1"/>
</dbReference>
<sequence length="245" mass="28072">MSDFCRATSAKSSTLWQKWRCRMIMFGETKERPFELKLDPDRIVFRGDNLNEHPTSIRINIKNTTDSRQVYKVKCTSADIFRVKQPIGFIKPGETISVRITFVSKTIPPSGKHFFVFFHMKTNEEKNPRQLWTSKTQPDGMRKLLCYFEKDDGRPACEMQYQRIPLSNERTNLSAEMVAESVKKQANDSRSSATSKERSIQPTSVKNIESPENVKLAENAEENKNERAQPRIAGSGGQTALKKSM</sequence>
<dbReference type="PANTHER" id="PTHR21513:SF19">
    <property type="entry name" value="MAJOR SPERM PROTEIN"/>
    <property type="match status" value="1"/>
</dbReference>
<dbReference type="AlphaFoldDB" id="A0A0B2VNQ2"/>
<accession>A0A0B2VNQ2</accession>
<reference evidence="4 5" key="1">
    <citation type="submission" date="2014-11" db="EMBL/GenBank/DDBJ databases">
        <title>Genetic blueprint of the zoonotic pathogen Toxocara canis.</title>
        <authorList>
            <person name="Zhu X.-Q."/>
            <person name="Korhonen P.K."/>
            <person name="Cai H."/>
            <person name="Young N.D."/>
            <person name="Nejsum P."/>
            <person name="von Samson-Himmelstjerna G."/>
            <person name="Boag P.R."/>
            <person name="Tan P."/>
            <person name="Li Q."/>
            <person name="Min J."/>
            <person name="Yang Y."/>
            <person name="Wang X."/>
            <person name="Fang X."/>
            <person name="Hall R.S."/>
            <person name="Hofmann A."/>
            <person name="Sternberg P.W."/>
            <person name="Jex A.R."/>
            <person name="Gasser R.B."/>
        </authorList>
    </citation>
    <scope>NUCLEOTIDE SEQUENCE [LARGE SCALE GENOMIC DNA]</scope>
    <source>
        <strain evidence="4">PN_DK_2014</strain>
    </source>
</reference>
<dbReference type="Gene3D" id="2.60.40.10">
    <property type="entry name" value="Immunoglobulins"/>
    <property type="match status" value="1"/>
</dbReference>
<keyword evidence="1" id="KW-0963">Cytoplasm</keyword>
<dbReference type="InterPro" id="IPR008962">
    <property type="entry name" value="PapD-like_sf"/>
</dbReference>
<evidence type="ECO:0000256" key="2">
    <source>
        <dbReference type="SAM" id="MobiDB-lite"/>
    </source>
</evidence>
<proteinExistence type="predicted"/>
<keyword evidence="5" id="KW-1185">Reference proteome</keyword>
<evidence type="ECO:0000259" key="3">
    <source>
        <dbReference type="PROSITE" id="PS50202"/>
    </source>
</evidence>
<gene>
    <name evidence="4" type="primary">R05D3.5</name>
    <name evidence="4" type="ORF">Tcan_04255</name>
</gene>
<feature type="compositionally biased region" description="Polar residues" evidence="2">
    <location>
        <begin position="188"/>
        <end position="207"/>
    </location>
</feature>
<dbReference type="SUPFAM" id="SSF49354">
    <property type="entry name" value="PapD-like"/>
    <property type="match status" value="1"/>
</dbReference>
<evidence type="ECO:0000313" key="5">
    <source>
        <dbReference type="Proteomes" id="UP000031036"/>
    </source>
</evidence>
<protein>
    <recommendedName>
        <fullName evidence="1">Major sperm protein</fullName>
    </recommendedName>
</protein>
<evidence type="ECO:0000313" key="4">
    <source>
        <dbReference type="EMBL" id="KHN85146.1"/>
    </source>
</evidence>
<dbReference type="InterPro" id="IPR000535">
    <property type="entry name" value="MSP_dom"/>
</dbReference>
<evidence type="ECO:0000256" key="1">
    <source>
        <dbReference type="RuleBase" id="RU003425"/>
    </source>
</evidence>
<feature type="region of interest" description="Disordered" evidence="2">
    <location>
        <begin position="179"/>
        <end position="245"/>
    </location>
</feature>
<keyword evidence="1" id="KW-0206">Cytoskeleton</keyword>
<dbReference type="OrthoDB" id="5855827at2759"/>
<dbReference type="InterPro" id="IPR013783">
    <property type="entry name" value="Ig-like_fold"/>
</dbReference>
<comment type="caution">
    <text evidence="4">The sequence shown here is derived from an EMBL/GenBank/DDBJ whole genome shotgun (WGS) entry which is preliminary data.</text>
</comment>
<dbReference type="Proteomes" id="UP000031036">
    <property type="component" value="Unassembled WGS sequence"/>
</dbReference>